<evidence type="ECO:0000256" key="2">
    <source>
        <dbReference type="ARBA" id="ARBA00023125"/>
    </source>
</evidence>
<dbReference type="GO" id="GO:0043565">
    <property type="term" value="F:sequence-specific DNA binding"/>
    <property type="evidence" value="ECO:0007669"/>
    <property type="project" value="InterPro"/>
</dbReference>
<evidence type="ECO:0000313" key="6">
    <source>
        <dbReference type="Proteomes" id="UP001161276"/>
    </source>
</evidence>
<feature type="domain" description="HTH araC/xylS-type" evidence="4">
    <location>
        <begin position="210"/>
        <end position="308"/>
    </location>
</feature>
<dbReference type="InterPro" id="IPR020449">
    <property type="entry name" value="Tscrpt_reg_AraC-type_HTH"/>
</dbReference>
<evidence type="ECO:0000256" key="3">
    <source>
        <dbReference type="ARBA" id="ARBA00023163"/>
    </source>
</evidence>
<keyword evidence="1" id="KW-0805">Transcription regulation</keyword>
<dbReference type="RefSeq" id="WP_280029700.1">
    <property type="nucleotide sequence ID" value="NZ_CBDEUO010000012.1"/>
</dbReference>
<proteinExistence type="predicted"/>
<name>A0AA42WFL5_9BURK</name>
<dbReference type="EMBL" id="JAOCKG010000021">
    <property type="protein sequence ID" value="MDH2054343.1"/>
    <property type="molecule type" value="Genomic_DNA"/>
</dbReference>
<dbReference type="Proteomes" id="UP001161276">
    <property type="component" value="Unassembled WGS sequence"/>
</dbReference>
<dbReference type="InterPro" id="IPR009057">
    <property type="entry name" value="Homeodomain-like_sf"/>
</dbReference>
<comment type="caution">
    <text evidence="5">The sequence shown here is derived from an EMBL/GenBank/DDBJ whole genome shotgun (WGS) entry which is preliminary data.</text>
</comment>
<dbReference type="InterPro" id="IPR050204">
    <property type="entry name" value="AraC_XylS_family_regulators"/>
</dbReference>
<dbReference type="PROSITE" id="PS00041">
    <property type="entry name" value="HTH_ARAC_FAMILY_1"/>
    <property type="match status" value="1"/>
</dbReference>
<dbReference type="PANTHER" id="PTHR46796:SF7">
    <property type="entry name" value="ARAC FAMILY TRANSCRIPTIONAL REGULATOR"/>
    <property type="match status" value="1"/>
</dbReference>
<dbReference type="PROSITE" id="PS01124">
    <property type="entry name" value="HTH_ARAC_FAMILY_2"/>
    <property type="match status" value="1"/>
</dbReference>
<dbReference type="AlphaFoldDB" id="A0AA42WFL5"/>
<dbReference type="SUPFAM" id="SSF46689">
    <property type="entry name" value="Homeodomain-like"/>
    <property type="match status" value="2"/>
</dbReference>
<dbReference type="GO" id="GO:0003700">
    <property type="term" value="F:DNA-binding transcription factor activity"/>
    <property type="evidence" value="ECO:0007669"/>
    <property type="project" value="InterPro"/>
</dbReference>
<gene>
    <name evidence="5" type="ORF">N5K24_28365</name>
</gene>
<dbReference type="InterPro" id="IPR032783">
    <property type="entry name" value="AraC_lig"/>
</dbReference>
<evidence type="ECO:0000259" key="4">
    <source>
        <dbReference type="PROSITE" id="PS01124"/>
    </source>
</evidence>
<accession>A0AA42WFL5</accession>
<keyword evidence="2" id="KW-0238">DNA-binding</keyword>
<dbReference type="PANTHER" id="PTHR46796">
    <property type="entry name" value="HTH-TYPE TRANSCRIPTIONAL ACTIVATOR RHAS-RELATED"/>
    <property type="match status" value="1"/>
</dbReference>
<dbReference type="InterPro" id="IPR018062">
    <property type="entry name" value="HTH_AraC-typ_CS"/>
</dbReference>
<keyword evidence="3" id="KW-0804">Transcription</keyword>
<sequence>MRDRLNNDPLASIVALLRPRTVLSKFVSGAGRWAVQYPTFGHPSFGLMTAGASWLALEGAEPFLMQTGDYVLLPATPGFRMGSDLDALQYPIPRVAEVCEINEVRHGAVDGEPAVRMLGGHFLFDPVNAPLLVGLLPPVVHIKASDPGSTRLGWIARAIGEETAQPRPGADAILVRLVEVMLIEALRWTPTQKAAPLAGLLAGLADARLSQALRHIHDDVARRWTIADLAAKVSMSRAAFAARFTQVLGVAPMEYVLRWRMALAKDLLWHDGLSLGEVAHAIGYQSASAFSAAFSRSIGMSPSSFARKRHAMGGAE</sequence>
<dbReference type="PRINTS" id="PR00032">
    <property type="entry name" value="HTHARAC"/>
</dbReference>
<dbReference type="SMART" id="SM00342">
    <property type="entry name" value="HTH_ARAC"/>
    <property type="match status" value="1"/>
</dbReference>
<reference evidence="5" key="1">
    <citation type="submission" date="2022-09" db="EMBL/GenBank/DDBJ databases">
        <title>Intensive care unit water sources are persistently colonized with multi-drug resistant bacteria and are the site of extensive horizontal gene transfer of antibiotic resistance genes.</title>
        <authorList>
            <person name="Diorio-Toth L."/>
        </authorList>
    </citation>
    <scope>NUCLEOTIDE SEQUENCE</scope>
    <source>
        <strain evidence="5">GD03676</strain>
    </source>
</reference>
<dbReference type="Pfam" id="PF12833">
    <property type="entry name" value="HTH_18"/>
    <property type="match status" value="1"/>
</dbReference>
<organism evidence="5 6">
    <name type="scientific">Achromobacter marplatensis</name>
    <dbReference type="NCBI Taxonomy" id="470868"/>
    <lineage>
        <taxon>Bacteria</taxon>
        <taxon>Pseudomonadati</taxon>
        <taxon>Pseudomonadota</taxon>
        <taxon>Betaproteobacteria</taxon>
        <taxon>Burkholderiales</taxon>
        <taxon>Alcaligenaceae</taxon>
        <taxon>Achromobacter</taxon>
    </lineage>
</organism>
<evidence type="ECO:0000256" key="1">
    <source>
        <dbReference type="ARBA" id="ARBA00023015"/>
    </source>
</evidence>
<protein>
    <submittedName>
        <fullName evidence="5">AraC family transcriptional regulator</fullName>
    </submittedName>
</protein>
<evidence type="ECO:0000313" key="5">
    <source>
        <dbReference type="EMBL" id="MDH2054343.1"/>
    </source>
</evidence>
<dbReference type="Pfam" id="PF12852">
    <property type="entry name" value="Cupin_6"/>
    <property type="match status" value="1"/>
</dbReference>
<dbReference type="Gene3D" id="1.10.10.60">
    <property type="entry name" value="Homeodomain-like"/>
    <property type="match status" value="2"/>
</dbReference>
<dbReference type="InterPro" id="IPR018060">
    <property type="entry name" value="HTH_AraC"/>
</dbReference>